<dbReference type="Proteomes" id="UP001212821">
    <property type="component" value="Chromosome"/>
</dbReference>
<feature type="transmembrane region" description="Helical" evidence="8">
    <location>
        <begin position="333"/>
        <end position="352"/>
    </location>
</feature>
<evidence type="ECO:0000256" key="3">
    <source>
        <dbReference type="ARBA" id="ARBA00022475"/>
    </source>
</evidence>
<keyword evidence="3" id="KW-1003">Cell membrane</keyword>
<feature type="domain" description="Major facilitator superfamily (MFS) profile" evidence="9">
    <location>
        <begin position="1"/>
        <end position="383"/>
    </location>
</feature>
<feature type="region of interest" description="Disordered" evidence="7">
    <location>
        <begin position="385"/>
        <end position="416"/>
    </location>
</feature>
<comment type="subcellular location">
    <subcellularLocation>
        <location evidence="1">Cell membrane</location>
        <topology evidence="1">Multi-pass membrane protein</topology>
    </subcellularLocation>
</comment>
<feature type="transmembrane region" description="Helical" evidence="8">
    <location>
        <begin position="358"/>
        <end position="376"/>
    </location>
</feature>
<evidence type="ECO:0000256" key="8">
    <source>
        <dbReference type="SAM" id="Phobius"/>
    </source>
</evidence>
<feature type="transmembrane region" description="Helical" evidence="8">
    <location>
        <begin position="162"/>
        <end position="180"/>
    </location>
</feature>
<organism evidence="10 11">
    <name type="scientific">Kitasatospora cathayae</name>
    <dbReference type="NCBI Taxonomy" id="3004092"/>
    <lineage>
        <taxon>Bacteria</taxon>
        <taxon>Bacillati</taxon>
        <taxon>Actinomycetota</taxon>
        <taxon>Actinomycetes</taxon>
        <taxon>Kitasatosporales</taxon>
        <taxon>Streptomycetaceae</taxon>
        <taxon>Kitasatospora</taxon>
    </lineage>
</organism>
<feature type="transmembrane region" description="Helical" evidence="8">
    <location>
        <begin position="208"/>
        <end position="228"/>
    </location>
</feature>
<dbReference type="PANTHER" id="PTHR23513">
    <property type="entry name" value="INTEGRAL MEMBRANE EFFLUX PROTEIN-RELATED"/>
    <property type="match status" value="1"/>
</dbReference>
<dbReference type="PROSITE" id="PS00216">
    <property type="entry name" value="SUGAR_TRANSPORT_1"/>
    <property type="match status" value="1"/>
</dbReference>
<accession>A0ABY7QGC8</accession>
<dbReference type="EMBL" id="CP115450">
    <property type="protein sequence ID" value="WBP91830.1"/>
    <property type="molecule type" value="Genomic_DNA"/>
</dbReference>
<dbReference type="InterPro" id="IPR036259">
    <property type="entry name" value="MFS_trans_sf"/>
</dbReference>
<dbReference type="PROSITE" id="PS50850">
    <property type="entry name" value="MFS"/>
    <property type="match status" value="1"/>
</dbReference>
<name>A0ABY7QGC8_9ACTN</name>
<keyword evidence="2" id="KW-0813">Transport</keyword>
<evidence type="ECO:0000256" key="5">
    <source>
        <dbReference type="ARBA" id="ARBA00022989"/>
    </source>
</evidence>
<evidence type="ECO:0000256" key="2">
    <source>
        <dbReference type="ARBA" id="ARBA00022448"/>
    </source>
</evidence>
<dbReference type="InterPro" id="IPR020846">
    <property type="entry name" value="MFS_dom"/>
</dbReference>
<evidence type="ECO:0000256" key="1">
    <source>
        <dbReference type="ARBA" id="ARBA00004651"/>
    </source>
</evidence>
<feature type="transmembrane region" description="Helical" evidence="8">
    <location>
        <begin position="32"/>
        <end position="52"/>
    </location>
</feature>
<protein>
    <submittedName>
        <fullName evidence="10">MFS transporter</fullName>
    </submittedName>
</protein>
<dbReference type="InterPro" id="IPR005829">
    <property type="entry name" value="Sugar_transporter_CS"/>
</dbReference>
<sequence>MLWSASSISAVGDGMRDSSLPLLALAISDSPSSVSVVAVAGSLPWLLMALFGGVIADRFDRRRLMWTIDFGRAVIVLGFAALVFSTTPPLALLAALAFVLGCGETVFVNAATSNIPDVVRSDQLDVANGRLQGGLLVGRMVGPLVGTTLFAVAAGYPFTVDGASFALAAVLVAVIGRSGAPRAKSERRVIAEVREGVHWLYRHKQLRLVASLSALAGGASSLGITMLALLVTRTLHEPTWAYGAVLATGVAGGTAASMVAGRISERMGRRARITLSFVLMGSALLLMGLSPSVFVVAPLFALGNFGVVTWNVQAISLRQQTVPKELLGRVNSCYLMLTRIGMLVGASLSGWIGSTASVRTPIVISGALLLAALFVIPRLGDLEPAPAPSAEEQPAEPSVVQPTEPTVDQPAEQSAN</sequence>
<keyword evidence="11" id="KW-1185">Reference proteome</keyword>
<keyword evidence="6 8" id="KW-0472">Membrane</keyword>
<dbReference type="CDD" id="cd06173">
    <property type="entry name" value="MFS_MefA_like"/>
    <property type="match status" value="1"/>
</dbReference>
<evidence type="ECO:0000256" key="4">
    <source>
        <dbReference type="ARBA" id="ARBA00022692"/>
    </source>
</evidence>
<evidence type="ECO:0000256" key="7">
    <source>
        <dbReference type="SAM" id="MobiDB-lite"/>
    </source>
</evidence>
<evidence type="ECO:0000313" key="11">
    <source>
        <dbReference type="Proteomes" id="UP001212821"/>
    </source>
</evidence>
<feature type="compositionally biased region" description="Low complexity" evidence="7">
    <location>
        <begin position="388"/>
        <end position="398"/>
    </location>
</feature>
<evidence type="ECO:0000256" key="6">
    <source>
        <dbReference type="ARBA" id="ARBA00023136"/>
    </source>
</evidence>
<dbReference type="SUPFAM" id="SSF103473">
    <property type="entry name" value="MFS general substrate transporter"/>
    <property type="match status" value="1"/>
</dbReference>
<feature type="transmembrane region" description="Helical" evidence="8">
    <location>
        <begin position="240"/>
        <end position="261"/>
    </location>
</feature>
<dbReference type="Gene3D" id="1.20.1250.20">
    <property type="entry name" value="MFS general substrate transporter like domains"/>
    <property type="match status" value="1"/>
</dbReference>
<proteinExistence type="predicted"/>
<dbReference type="RefSeq" id="WP_270151368.1">
    <property type="nucleotide sequence ID" value="NZ_CP115450.1"/>
</dbReference>
<dbReference type="PANTHER" id="PTHR23513:SF6">
    <property type="entry name" value="MAJOR FACILITATOR SUPERFAMILY ASSOCIATED DOMAIN-CONTAINING PROTEIN"/>
    <property type="match status" value="1"/>
</dbReference>
<feature type="transmembrane region" description="Helical" evidence="8">
    <location>
        <begin position="273"/>
        <end position="289"/>
    </location>
</feature>
<gene>
    <name evidence="10" type="ORF">O1G21_31765</name>
</gene>
<evidence type="ECO:0000313" key="10">
    <source>
        <dbReference type="EMBL" id="WBP91830.1"/>
    </source>
</evidence>
<keyword evidence="5 8" id="KW-1133">Transmembrane helix</keyword>
<dbReference type="InterPro" id="IPR010290">
    <property type="entry name" value="TM_effector"/>
</dbReference>
<feature type="compositionally biased region" description="Polar residues" evidence="7">
    <location>
        <begin position="400"/>
        <end position="416"/>
    </location>
</feature>
<dbReference type="Pfam" id="PF05977">
    <property type="entry name" value="MFS_3"/>
    <property type="match status" value="1"/>
</dbReference>
<reference evidence="11" key="1">
    <citation type="submission" date="2022-12" db="EMBL/GenBank/DDBJ databases">
        <authorList>
            <person name="Mo P."/>
        </authorList>
    </citation>
    <scope>NUCLEOTIDE SEQUENCE [LARGE SCALE GENOMIC DNA]</scope>
    <source>
        <strain evidence="11">HUAS 3-15</strain>
    </source>
</reference>
<keyword evidence="4 8" id="KW-0812">Transmembrane</keyword>
<evidence type="ECO:0000259" key="9">
    <source>
        <dbReference type="PROSITE" id="PS50850"/>
    </source>
</evidence>